<evidence type="ECO:0000313" key="6">
    <source>
        <dbReference type="EMBL" id="QBP12360.1"/>
    </source>
</evidence>
<dbReference type="InterPro" id="IPR027417">
    <property type="entry name" value="P-loop_NTPase"/>
</dbReference>
<dbReference type="InterPro" id="IPR003439">
    <property type="entry name" value="ABC_transporter-like_ATP-bd"/>
</dbReference>
<proteinExistence type="predicted"/>
<protein>
    <submittedName>
        <fullName evidence="6">ABC transporter ATP-binding protein</fullName>
    </submittedName>
</protein>
<reference evidence="6 7" key="1">
    <citation type="submission" date="2019-03" db="EMBL/GenBank/DDBJ databases">
        <title>Comparative insights into the high quality Complete genome sequence of highly metal resistant Cupriavidus metallidurans strain BS1 isolated from a gold-copper mine.</title>
        <authorList>
            <person name="Mazhar H.S."/>
            <person name="Rensing C."/>
        </authorList>
    </citation>
    <scope>NUCLEOTIDE SEQUENCE [LARGE SCALE GENOMIC DNA]</scope>
    <source>
        <strain evidence="6 7">BS1</strain>
    </source>
</reference>
<keyword evidence="4" id="KW-0547">Nucleotide-binding</keyword>
<evidence type="ECO:0000256" key="2">
    <source>
        <dbReference type="ARBA" id="ARBA00022475"/>
    </source>
</evidence>
<dbReference type="SUPFAM" id="SSF50331">
    <property type="entry name" value="MOP-like"/>
    <property type="match status" value="1"/>
</dbReference>
<dbReference type="PANTHER" id="PTHR42781:SF4">
    <property type="entry name" value="SPERMIDINE_PUTRESCINE IMPORT ATP-BINDING PROTEIN POTA"/>
    <property type="match status" value="1"/>
</dbReference>
<dbReference type="Gene3D" id="2.40.50.100">
    <property type="match status" value="1"/>
</dbReference>
<keyword evidence="2" id="KW-1003">Cell membrane</keyword>
<dbReference type="SUPFAM" id="SSF52540">
    <property type="entry name" value="P-loop containing nucleoside triphosphate hydrolases"/>
    <property type="match status" value="1"/>
</dbReference>
<evidence type="ECO:0000256" key="3">
    <source>
        <dbReference type="ARBA" id="ARBA00022519"/>
    </source>
</evidence>
<dbReference type="GO" id="GO:0005524">
    <property type="term" value="F:ATP binding"/>
    <property type="evidence" value="ECO:0007669"/>
    <property type="project" value="UniProtKB-KW"/>
</dbReference>
<organism evidence="6 7">
    <name type="scientific">Cupriavidus metallidurans</name>
    <dbReference type="NCBI Taxonomy" id="119219"/>
    <lineage>
        <taxon>Bacteria</taxon>
        <taxon>Pseudomonadati</taxon>
        <taxon>Pseudomonadota</taxon>
        <taxon>Betaproteobacteria</taxon>
        <taxon>Burkholderiales</taxon>
        <taxon>Burkholderiaceae</taxon>
        <taxon>Cupriavidus</taxon>
    </lineage>
</organism>
<dbReference type="InterPro" id="IPR008995">
    <property type="entry name" value="Mo/tungstate-bd_C_term_dom"/>
</dbReference>
<evidence type="ECO:0000256" key="4">
    <source>
        <dbReference type="ARBA" id="ARBA00022741"/>
    </source>
</evidence>
<evidence type="ECO:0000313" key="7">
    <source>
        <dbReference type="Proteomes" id="UP000253772"/>
    </source>
</evidence>
<dbReference type="RefSeq" id="WP_017513312.1">
    <property type="nucleotide sequence ID" value="NZ_CP026544.1"/>
</dbReference>
<dbReference type="Proteomes" id="UP000253772">
    <property type="component" value="Chromosome c2"/>
</dbReference>
<dbReference type="GO" id="GO:0043190">
    <property type="term" value="C:ATP-binding cassette (ABC) transporter complex"/>
    <property type="evidence" value="ECO:0007669"/>
    <property type="project" value="InterPro"/>
</dbReference>
<keyword evidence="5 6" id="KW-0067">ATP-binding</keyword>
<dbReference type="InterPro" id="IPR013611">
    <property type="entry name" value="Transp-assoc_OB_typ2"/>
</dbReference>
<dbReference type="GO" id="GO:0022857">
    <property type="term" value="F:transmembrane transporter activity"/>
    <property type="evidence" value="ECO:0007669"/>
    <property type="project" value="InterPro"/>
</dbReference>
<dbReference type="FunFam" id="3.40.50.300:FF:000133">
    <property type="entry name" value="Spermidine/putrescine import ATP-binding protein PotA"/>
    <property type="match status" value="1"/>
</dbReference>
<dbReference type="Gene3D" id="3.40.50.300">
    <property type="entry name" value="P-loop containing nucleotide triphosphate hydrolases"/>
    <property type="match status" value="1"/>
</dbReference>
<dbReference type="GO" id="GO:0015847">
    <property type="term" value="P:putrescine transport"/>
    <property type="evidence" value="ECO:0007669"/>
    <property type="project" value="UniProtKB-ARBA"/>
</dbReference>
<dbReference type="OrthoDB" id="5298774at2"/>
<keyword evidence="3" id="KW-0997">Cell inner membrane</keyword>
<dbReference type="PROSITE" id="PS50893">
    <property type="entry name" value="ABC_TRANSPORTER_2"/>
    <property type="match status" value="1"/>
</dbReference>
<dbReference type="Pfam" id="PF08402">
    <property type="entry name" value="TOBE_2"/>
    <property type="match status" value="1"/>
</dbReference>
<dbReference type="Pfam" id="PF00005">
    <property type="entry name" value="ABC_tran"/>
    <property type="match status" value="1"/>
</dbReference>
<dbReference type="InterPro" id="IPR017871">
    <property type="entry name" value="ABC_transporter-like_CS"/>
</dbReference>
<dbReference type="InterPro" id="IPR003593">
    <property type="entry name" value="AAA+_ATPase"/>
</dbReference>
<sequence length="364" mass="39420">MDLLEVHHLSKSFGDRPVLDDIGFNVGSGQFFTLVGPSGCGKTTLLRLLGGFSEPDSGEVLFDGKSLQGVPPEHRPMHTVFQSYALFPHMTVAANIAFPLRMQKLRRHDIDGRLGSLIENVRLQGFERYYPHELSGGQRQRVAIARALAARPRLLLLDEPLSALDAALQTQMLHELIALQQQLGVAFIYVTHDQTHALALSQRIAVMHEGHIVQLDTPEAIYRAPATTFVAGFIGSCNLLDATVAESSAARLRVRIAGVGERDMPAGQALAIGSRGTVAIRPEEIQLRPRGASPGGNASAPMLEGAVVDRLYQGDVTLYTVELASGHRLQTMVANAGPVTDGQFTRGDRVELDWPGNAGVFLSR</sequence>
<dbReference type="EMBL" id="CP037901">
    <property type="protein sequence ID" value="QBP12360.1"/>
    <property type="molecule type" value="Genomic_DNA"/>
</dbReference>
<dbReference type="AlphaFoldDB" id="A0A2L0X3C8"/>
<evidence type="ECO:0000256" key="5">
    <source>
        <dbReference type="ARBA" id="ARBA00022840"/>
    </source>
</evidence>
<keyword evidence="1" id="KW-0813">Transport</keyword>
<dbReference type="SMART" id="SM00382">
    <property type="entry name" value="AAA"/>
    <property type="match status" value="1"/>
</dbReference>
<dbReference type="GO" id="GO:0016887">
    <property type="term" value="F:ATP hydrolysis activity"/>
    <property type="evidence" value="ECO:0007669"/>
    <property type="project" value="InterPro"/>
</dbReference>
<dbReference type="InterPro" id="IPR050093">
    <property type="entry name" value="ABC_SmlMolc_Importer"/>
</dbReference>
<dbReference type="PANTHER" id="PTHR42781">
    <property type="entry name" value="SPERMIDINE/PUTRESCINE IMPORT ATP-BINDING PROTEIN POTA"/>
    <property type="match status" value="1"/>
</dbReference>
<gene>
    <name evidence="6" type="ORF">DDF84_021695</name>
</gene>
<keyword evidence="3" id="KW-0472">Membrane</keyword>
<accession>A0A2L0X3C8</accession>
<evidence type="ECO:0000256" key="1">
    <source>
        <dbReference type="ARBA" id="ARBA00022448"/>
    </source>
</evidence>
<name>A0A2L0X3C8_9BURK</name>
<dbReference type="PROSITE" id="PS00211">
    <property type="entry name" value="ABC_TRANSPORTER_1"/>
    <property type="match status" value="1"/>
</dbReference>